<feature type="region of interest" description="Disordered" evidence="2">
    <location>
        <begin position="1"/>
        <end position="89"/>
    </location>
</feature>
<comment type="caution">
    <text evidence="3">The sequence shown here is derived from an EMBL/GenBank/DDBJ whole genome shotgun (WGS) entry which is preliminary data.</text>
</comment>
<evidence type="ECO:0000256" key="2">
    <source>
        <dbReference type="SAM" id="MobiDB-lite"/>
    </source>
</evidence>
<keyword evidence="4" id="KW-1185">Reference proteome</keyword>
<feature type="region of interest" description="Disordered" evidence="2">
    <location>
        <begin position="207"/>
        <end position="229"/>
    </location>
</feature>
<feature type="non-terminal residue" evidence="3">
    <location>
        <position position="584"/>
    </location>
</feature>
<feature type="compositionally biased region" description="Polar residues" evidence="2">
    <location>
        <begin position="29"/>
        <end position="43"/>
    </location>
</feature>
<feature type="compositionally biased region" description="Low complexity" evidence="2">
    <location>
        <begin position="207"/>
        <end position="220"/>
    </location>
</feature>
<gene>
    <name evidence="3" type="ORF">PACLA_8A001494</name>
</gene>
<proteinExistence type="predicted"/>
<reference evidence="3" key="1">
    <citation type="submission" date="2020-04" db="EMBL/GenBank/DDBJ databases">
        <authorList>
            <person name="Alioto T."/>
            <person name="Alioto T."/>
            <person name="Gomez Garrido J."/>
        </authorList>
    </citation>
    <scope>NUCLEOTIDE SEQUENCE</scope>
    <source>
        <strain evidence="3">A484AB</strain>
    </source>
</reference>
<dbReference type="OrthoDB" id="5985308at2759"/>
<evidence type="ECO:0000313" key="3">
    <source>
        <dbReference type="EMBL" id="CAB4035568.1"/>
    </source>
</evidence>
<dbReference type="Pfam" id="PF03564">
    <property type="entry name" value="DUF1759"/>
    <property type="match status" value="1"/>
</dbReference>
<feature type="compositionally biased region" description="Basic and acidic residues" evidence="2">
    <location>
        <begin position="1"/>
        <end position="26"/>
    </location>
</feature>
<dbReference type="Proteomes" id="UP001152795">
    <property type="component" value="Unassembled WGS sequence"/>
</dbReference>
<organism evidence="3 4">
    <name type="scientific">Paramuricea clavata</name>
    <name type="common">Red gorgonian</name>
    <name type="synonym">Violescent sea-whip</name>
    <dbReference type="NCBI Taxonomy" id="317549"/>
    <lineage>
        <taxon>Eukaryota</taxon>
        <taxon>Metazoa</taxon>
        <taxon>Cnidaria</taxon>
        <taxon>Anthozoa</taxon>
        <taxon>Octocorallia</taxon>
        <taxon>Malacalcyonacea</taxon>
        <taxon>Plexauridae</taxon>
        <taxon>Paramuricea</taxon>
    </lineage>
</organism>
<feature type="compositionally biased region" description="Polar residues" evidence="2">
    <location>
        <begin position="54"/>
        <end position="70"/>
    </location>
</feature>
<dbReference type="PANTHER" id="PTHR47331">
    <property type="entry name" value="PHD-TYPE DOMAIN-CONTAINING PROTEIN"/>
    <property type="match status" value="1"/>
</dbReference>
<evidence type="ECO:0000313" key="4">
    <source>
        <dbReference type="Proteomes" id="UP001152795"/>
    </source>
</evidence>
<dbReference type="AlphaFoldDB" id="A0A6S7JWU2"/>
<name>A0A6S7JWU2_PARCT</name>
<feature type="coiled-coil region" evidence="1">
    <location>
        <begin position="504"/>
        <end position="531"/>
    </location>
</feature>
<evidence type="ECO:0000256" key="1">
    <source>
        <dbReference type="SAM" id="Coils"/>
    </source>
</evidence>
<dbReference type="EMBL" id="CACRXK020021168">
    <property type="protein sequence ID" value="CAB4035568.1"/>
    <property type="molecule type" value="Genomic_DNA"/>
</dbReference>
<accession>A0A6S7JWU2</accession>
<sequence length="584" mass="65792">MDESGKDNEENLMLFHDKTDENRPEENEQNVSETNLASKQHGSISEIDKVTDKTVPSNTVDSETPENIETGTEVGPVRHSTRQKTQFTDRESIENEEIYRQQRTLGGHQGRITALVNQLSTCVTKGRGPHEIVDILESLEKAWQGYNNAYGKYLLKNLAEEEFAQIEEVFSYNSKNHASCVFEAQEYLRYCQSMALQQQAMAQRQSIGSKSISSKVSKSSKSSKKEKAKMDAELKRLAATQAEEAAIFEAEMEKKKIEIEFQTCEKVRKLKAEAALAERKAELMQEYDSDDMSSSNDENGSDRLPPPPITQLIKGEQTELWVKSCSSQTADNQALDNLESPERVNNQPKKYFEDMCNRNKVETNTAGQKGHVTFNERGKNRSSARIIPEISKNQISDAQAVMLKVNMLQAMQPVKFDGNLSDFPTFRKRLIDNLEDGVLNDSQKIEFLPKFVSGDAYETVKRVAGCSYPDIIVILQDRYGQPATVAASCIESLTSGPKLTNGDYKGLRNFAEQLASSVKRLEDEYEQEASTTSNLNLIASRLPNYLINKWGDVSFTIREKGRKPRLEDLAKFVKRQAAIKNDPA</sequence>
<keyword evidence="1" id="KW-0175">Coiled coil</keyword>
<dbReference type="InterPro" id="IPR005312">
    <property type="entry name" value="DUF1759"/>
</dbReference>
<feature type="region of interest" description="Disordered" evidence="2">
    <location>
        <begin position="285"/>
        <end position="310"/>
    </location>
</feature>
<protein>
    <submittedName>
        <fullName evidence="3">Uncharacterized protein</fullName>
    </submittedName>
</protein>